<organism evidence="8 9">
    <name type="scientific">Clarias magur</name>
    <name type="common">Asian catfish</name>
    <name type="synonym">Macropteronotus magur</name>
    <dbReference type="NCBI Taxonomy" id="1594786"/>
    <lineage>
        <taxon>Eukaryota</taxon>
        <taxon>Metazoa</taxon>
        <taxon>Chordata</taxon>
        <taxon>Craniata</taxon>
        <taxon>Vertebrata</taxon>
        <taxon>Euteleostomi</taxon>
        <taxon>Actinopterygii</taxon>
        <taxon>Neopterygii</taxon>
        <taxon>Teleostei</taxon>
        <taxon>Ostariophysi</taxon>
        <taxon>Siluriformes</taxon>
        <taxon>Clariidae</taxon>
        <taxon>Clarias</taxon>
    </lineage>
</organism>
<dbReference type="Pfam" id="PF05485">
    <property type="entry name" value="THAP"/>
    <property type="match status" value="1"/>
</dbReference>
<keyword evidence="1" id="KW-0479">Metal-binding</keyword>
<dbReference type="SMART" id="SM00692">
    <property type="entry name" value="DM3"/>
    <property type="match status" value="1"/>
</dbReference>
<dbReference type="EMBL" id="QNUK01000015">
    <property type="protein sequence ID" value="KAF5908187.1"/>
    <property type="molecule type" value="Genomic_DNA"/>
</dbReference>
<evidence type="ECO:0000256" key="3">
    <source>
        <dbReference type="ARBA" id="ARBA00022833"/>
    </source>
</evidence>
<keyword evidence="3" id="KW-0862">Zinc</keyword>
<feature type="domain" description="THAP-type" evidence="7">
    <location>
        <begin position="1"/>
        <end position="86"/>
    </location>
</feature>
<dbReference type="AlphaFoldDB" id="A0A8J4UV24"/>
<dbReference type="InterPro" id="IPR052958">
    <property type="entry name" value="IFN-induced_PKR_regulator"/>
</dbReference>
<accession>A0A8J4UV24</accession>
<proteinExistence type="predicted"/>
<keyword evidence="9" id="KW-1185">Reference proteome</keyword>
<dbReference type="InterPro" id="IPR006612">
    <property type="entry name" value="THAP_Znf"/>
</dbReference>
<dbReference type="SUPFAM" id="SSF57716">
    <property type="entry name" value="Glucocorticoid receptor-like (DNA-binding domain)"/>
    <property type="match status" value="1"/>
</dbReference>
<name>A0A8J4UV24_CLAMG</name>
<keyword evidence="2 5" id="KW-0863">Zinc-finger</keyword>
<sequence>MPNFCAAPNCTRKSTQSDLAFFRFPRDPERCRLWVENCRRADLEEKTPDQLNKHYRLCAKHFEPAMICKTSPYRTVLRDTAIPTIFDLTSHLSNPHSRHRKRIKILTDEEVQKIKERRLESSLEQMLSKKDKGAGEDETEADDVPQLTAHQKELREFLRSLFEVIVLIGKQNIQSSYQSKEEPFIRSTFQALLENRINAGDEVLRARFEGAAVNEEFWPRAQQKQLLDVCERCVRDELLQEVRESRFFSLVTGELVEFPEGQYIPVFLRFVDQSNTLREEFVEFLLFEGQEQTMADKLESHIMKEWDLSMEHCRGQAHAGSGVFGSKMKSVANQLMEKYPMAMNTPCATYALNVHLANSIPLTGVQVVMSVLKKTDAFFKASPLLQAELDSAITILSQGNVEKGEDLKENCRANWTELHNVFEMAVDLLEPLLLCMDSIHDNEDWKWNDQFTSDAYAISEALADFEFVVTLVVMKNALSFTRAFGKNLQGETLDVYFAASSLTAVLHSLHEVLDNIEVYHEFWFEEAVNLATAMEIPVKVPRLFLRKQRVIEPVEIQAESFYKEYLTLPVMEHITQEVKDMFSGNHIRALKCLSLVPAVMGQMKFNTSEEAHADIFRSDLPQPDTLPAELHCWRIKWKHRGKEVNLPCTIHETLQHSDVKFFPNVNAFLRILASLPVLTLGDQGGTGQNRLQAYLSDTPVFGMAWPCITRACCINRFWSELDKADIAVPLVFTKYSDVAEVRHLHPQPGPLAQSHHPSAVAIGTEPAHTAPQDAAAVSATSAARGSSVTRQDFKPWRVKPEPSCKPKNEYRPCQTPFDNETQYRKDYKPWPIQKRGDHPWIPKAEIKSQKQEHVTLEPDTGVEKCEIEERVKEKKDVSEEKKKRPVKKEEDAETGEKKKEQRASSKGRSEADALNRQIKQERTAGSSYRMEFKAYTDVKPVKPIKAKSQYKLTTEEKANLETSYSATFKGEQAKPEATDNKQLERRRIRSLYNEPSIKEPSK</sequence>
<feature type="non-terminal residue" evidence="8">
    <location>
        <position position="1002"/>
    </location>
</feature>
<reference evidence="8" key="1">
    <citation type="submission" date="2020-07" db="EMBL/GenBank/DDBJ databases">
        <title>Clarias magur genome sequencing, assembly and annotation.</title>
        <authorList>
            <person name="Kushwaha B."/>
            <person name="Kumar R."/>
            <person name="Das P."/>
            <person name="Joshi C.G."/>
            <person name="Kumar D."/>
            <person name="Nagpure N.S."/>
            <person name="Pandey M."/>
            <person name="Agarwal S."/>
            <person name="Srivastava S."/>
            <person name="Singh M."/>
            <person name="Sahoo L."/>
            <person name="Jayasankar P."/>
            <person name="Meher P.K."/>
            <person name="Koringa P.G."/>
            <person name="Iquebal M.A."/>
            <person name="Das S.P."/>
            <person name="Bit A."/>
            <person name="Patnaik S."/>
            <person name="Patel N."/>
            <person name="Shah T.M."/>
            <person name="Hinsu A."/>
            <person name="Jena J.K."/>
        </authorList>
    </citation>
    <scope>NUCLEOTIDE SEQUENCE</scope>
    <source>
        <strain evidence="8">CIFAMagur01</strain>
        <tissue evidence="8">Testis</tissue>
    </source>
</reference>
<dbReference type="Proteomes" id="UP000727407">
    <property type="component" value="Unassembled WGS sequence"/>
</dbReference>
<dbReference type="GO" id="GO:0008270">
    <property type="term" value="F:zinc ion binding"/>
    <property type="evidence" value="ECO:0007669"/>
    <property type="project" value="UniProtKB-KW"/>
</dbReference>
<evidence type="ECO:0000256" key="6">
    <source>
        <dbReference type="SAM" id="MobiDB-lite"/>
    </source>
</evidence>
<evidence type="ECO:0000256" key="1">
    <source>
        <dbReference type="ARBA" id="ARBA00022723"/>
    </source>
</evidence>
<feature type="compositionally biased region" description="Basic and acidic residues" evidence="6">
    <location>
        <begin position="122"/>
        <end position="135"/>
    </location>
</feature>
<evidence type="ECO:0000259" key="7">
    <source>
        <dbReference type="PROSITE" id="PS50950"/>
    </source>
</evidence>
<evidence type="ECO:0000256" key="4">
    <source>
        <dbReference type="ARBA" id="ARBA00023125"/>
    </source>
</evidence>
<keyword evidence="4 5" id="KW-0238">DNA-binding</keyword>
<feature type="compositionally biased region" description="Low complexity" evidence="6">
    <location>
        <begin position="781"/>
        <end position="790"/>
    </location>
</feature>
<dbReference type="PANTHER" id="PTHR46289:SF13">
    <property type="entry name" value="52 KDA REPRESSOR OF THE INHIBITOR OF THE PROTEIN KINASE-RELATED"/>
    <property type="match status" value="1"/>
</dbReference>
<dbReference type="OrthoDB" id="7683421at2759"/>
<feature type="compositionally biased region" description="Basic and acidic residues" evidence="6">
    <location>
        <begin position="930"/>
        <end position="940"/>
    </location>
</feature>
<comment type="caution">
    <text evidence="8">The sequence shown here is derived from an EMBL/GenBank/DDBJ whole genome shotgun (WGS) entry which is preliminary data.</text>
</comment>
<protein>
    <submittedName>
        <fullName evidence="8">52 kDa repressor of the inhibitor of the protein kinase-like</fullName>
    </submittedName>
</protein>
<evidence type="ECO:0000256" key="2">
    <source>
        <dbReference type="ARBA" id="ARBA00022771"/>
    </source>
</evidence>
<dbReference type="SMART" id="SM00980">
    <property type="entry name" value="THAP"/>
    <property type="match status" value="1"/>
</dbReference>
<dbReference type="PROSITE" id="PS50950">
    <property type="entry name" value="ZF_THAP"/>
    <property type="match status" value="1"/>
</dbReference>
<feature type="region of interest" description="Disordered" evidence="6">
    <location>
        <begin position="781"/>
        <end position="1002"/>
    </location>
</feature>
<feature type="region of interest" description="Disordered" evidence="6">
    <location>
        <begin position="122"/>
        <end position="143"/>
    </location>
</feature>
<dbReference type="PANTHER" id="PTHR46289">
    <property type="entry name" value="52 KDA REPRESSOR OF THE INHIBITOR OF THE PROTEIN KINASE-LIKE PROTEIN-RELATED"/>
    <property type="match status" value="1"/>
</dbReference>
<evidence type="ECO:0000313" key="8">
    <source>
        <dbReference type="EMBL" id="KAF5908187.1"/>
    </source>
</evidence>
<feature type="compositionally biased region" description="Basic and acidic residues" evidence="6">
    <location>
        <begin position="971"/>
        <end position="985"/>
    </location>
</feature>
<feature type="compositionally biased region" description="Basic and acidic residues" evidence="6">
    <location>
        <begin position="791"/>
        <end position="810"/>
    </location>
</feature>
<evidence type="ECO:0000313" key="9">
    <source>
        <dbReference type="Proteomes" id="UP000727407"/>
    </source>
</evidence>
<feature type="compositionally biased region" description="Basic and acidic residues" evidence="6">
    <location>
        <begin position="821"/>
        <end position="922"/>
    </location>
</feature>
<gene>
    <name evidence="8" type="primary">thap12b</name>
    <name evidence="8" type="ORF">DAT39_002157</name>
</gene>
<dbReference type="GO" id="GO:0003677">
    <property type="term" value="F:DNA binding"/>
    <property type="evidence" value="ECO:0007669"/>
    <property type="project" value="UniProtKB-UniRule"/>
</dbReference>
<evidence type="ECO:0000256" key="5">
    <source>
        <dbReference type="PROSITE-ProRule" id="PRU00309"/>
    </source>
</evidence>